<name>A0A922MGA8_SPOEX</name>
<organism evidence="2 3">
    <name type="scientific">Spodoptera exigua</name>
    <name type="common">Beet armyworm</name>
    <name type="synonym">Noctua fulgens</name>
    <dbReference type="NCBI Taxonomy" id="7107"/>
    <lineage>
        <taxon>Eukaryota</taxon>
        <taxon>Metazoa</taxon>
        <taxon>Ecdysozoa</taxon>
        <taxon>Arthropoda</taxon>
        <taxon>Hexapoda</taxon>
        <taxon>Insecta</taxon>
        <taxon>Pterygota</taxon>
        <taxon>Neoptera</taxon>
        <taxon>Endopterygota</taxon>
        <taxon>Lepidoptera</taxon>
        <taxon>Glossata</taxon>
        <taxon>Ditrysia</taxon>
        <taxon>Noctuoidea</taxon>
        <taxon>Noctuidae</taxon>
        <taxon>Amphipyrinae</taxon>
        <taxon>Spodoptera</taxon>
    </lineage>
</organism>
<dbReference type="InterPro" id="IPR004875">
    <property type="entry name" value="DDE_SF_endonuclease_dom"/>
</dbReference>
<dbReference type="AlphaFoldDB" id="A0A922MGA8"/>
<reference evidence="2" key="1">
    <citation type="journal article" date="2021" name="G3 (Bethesda)">
        <title>Genome and transcriptome analysis of the beet armyworm Spodoptera exigua reveals targets for pest control. .</title>
        <authorList>
            <person name="Simon S."/>
            <person name="Breeschoten T."/>
            <person name="Jansen H.J."/>
            <person name="Dirks R.P."/>
            <person name="Schranz M.E."/>
            <person name="Ros V.I.D."/>
        </authorList>
    </citation>
    <scope>NUCLEOTIDE SEQUENCE</scope>
    <source>
        <strain evidence="2">TB_SE_WUR_2020</strain>
    </source>
</reference>
<comment type="caution">
    <text evidence="2">The sequence shown here is derived from an EMBL/GenBank/DDBJ whole genome shotgun (WGS) entry which is preliminary data.</text>
</comment>
<dbReference type="GO" id="GO:0003676">
    <property type="term" value="F:nucleic acid binding"/>
    <property type="evidence" value="ECO:0007669"/>
    <property type="project" value="InterPro"/>
</dbReference>
<evidence type="ECO:0000259" key="1">
    <source>
        <dbReference type="Pfam" id="PF03184"/>
    </source>
</evidence>
<evidence type="ECO:0000313" key="2">
    <source>
        <dbReference type="EMBL" id="KAH9635904.1"/>
    </source>
</evidence>
<sequence>MEVELQDVAPPVTGLVCHSSGWMHLDIFMNDESEDDPALLILDGHNTHTKNLDFIYLARKNHTTVLCLLPYCSHRLQPLHVSFMGTLNKHYIRAVEKYLRNTTTHFQNPLPKWVTHSFPQ</sequence>
<feature type="domain" description="DDE-1" evidence="1">
    <location>
        <begin position="25"/>
        <end position="110"/>
    </location>
</feature>
<dbReference type="EMBL" id="JACEFF010000528">
    <property type="protein sequence ID" value="KAH9635904.1"/>
    <property type="molecule type" value="Genomic_DNA"/>
</dbReference>
<dbReference type="Proteomes" id="UP000814243">
    <property type="component" value="Unassembled WGS sequence"/>
</dbReference>
<accession>A0A922MGA8</accession>
<gene>
    <name evidence="2" type="ORF">HF086_002464</name>
</gene>
<proteinExistence type="predicted"/>
<evidence type="ECO:0000313" key="3">
    <source>
        <dbReference type="Proteomes" id="UP000814243"/>
    </source>
</evidence>
<dbReference type="Pfam" id="PF03184">
    <property type="entry name" value="DDE_1"/>
    <property type="match status" value="1"/>
</dbReference>
<protein>
    <recommendedName>
        <fullName evidence="1">DDE-1 domain-containing protein</fullName>
    </recommendedName>
</protein>